<comment type="caution">
    <text evidence="3">The sequence shown here is derived from an EMBL/GenBank/DDBJ whole genome shotgun (WGS) entry which is preliminary data.</text>
</comment>
<name>A0ABS7WT05_9BACT</name>
<gene>
    <name evidence="3" type="ORF">AVCANL283_07365</name>
</gene>
<keyword evidence="2" id="KW-1133">Transmembrane helix</keyword>
<evidence type="ECO:0000256" key="1">
    <source>
        <dbReference type="SAM" id="Coils"/>
    </source>
</evidence>
<keyword evidence="2" id="KW-0812">Transmembrane</keyword>
<dbReference type="PANTHER" id="PTHR32309">
    <property type="entry name" value="TYROSINE-PROTEIN KINASE"/>
    <property type="match status" value="1"/>
</dbReference>
<reference evidence="3 4" key="1">
    <citation type="submission" date="2020-07" db="EMBL/GenBank/DDBJ databases">
        <title>Transfer of Campylobacter canadensis to the novel genus Avispirillum gen. nov., that also includes two novel species recovered from migratory waterfowl: Avispirillum anseris sp. nov. and Avispirillum brantae sp. nov.</title>
        <authorList>
            <person name="Miller W.G."/>
            <person name="Chapman M.H."/>
            <person name="Yee E."/>
            <person name="Inglis G.D."/>
        </authorList>
    </citation>
    <scope>NUCLEOTIDE SEQUENCE [LARGE SCALE GENOMIC DNA]</scope>
    <source>
        <strain evidence="3 4">L283</strain>
    </source>
</reference>
<evidence type="ECO:0000313" key="4">
    <source>
        <dbReference type="Proteomes" id="UP000786183"/>
    </source>
</evidence>
<evidence type="ECO:0000313" key="3">
    <source>
        <dbReference type="EMBL" id="MBZ7987911.1"/>
    </source>
</evidence>
<keyword evidence="4" id="KW-1185">Reference proteome</keyword>
<dbReference type="RefSeq" id="WP_172232825.1">
    <property type="nucleotide sequence ID" value="NZ_CP035946.1"/>
</dbReference>
<dbReference type="InterPro" id="IPR050445">
    <property type="entry name" value="Bact_polysacc_biosynth/exp"/>
</dbReference>
<dbReference type="Proteomes" id="UP000786183">
    <property type="component" value="Unassembled WGS sequence"/>
</dbReference>
<proteinExistence type="predicted"/>
<sequence length="376" mass="43754">MKKIKIYSHLIKKKTKRYLKKAFSFKLVLLLTLLYAFYLFFIADARYKSSAVIAVKSTNAQNTSSLLSLVNATVATSSKEDIMYLKEYILSLDMLRILENKLQLKENILMHKDYRLWFKNFDYDEDFLSYYKSLVSVNYDDLTGLTTISVEAFSPEYAQKLNNLILSESEKFINDISHNIANEEVKFNKEQLEKIQDEFFKAQYNLKAFQDKNNIFDPTNEAQAQGALVATLKSNLSKKQIEINTLKTYLNDNSPQIKNLKSEILALKEQLKLEQDKIASSKNDEKLNDLAFEFENLTFKLKFATDAYKLALTSYEKARIDALKKVKQLIKITNPQIFLKSVYPNYTYDILSLFVILSLIFACIKITNTIIQEHRY</sequence>
<protein>
    <submittedName>
        <fullName evidence="3">Capsule biosynthesis protein</fullName>
    </submittedName>
</protein>
<feature type="coiled-coil region" evidence="1">
    <location>
        <begin position="257"/>
        <end position="284"/>
    </location>
</feature>
<organism evidence="3 4">
    <name type="scientific">Campylobacter canadensis</name>
    <dbReference type="NCBI Taxonomy" id="449520"/>
    <lineage>
        <taxon>Bacteria</taxon>
        <taxon>Pseudomonadati</taxon>
        <taxon>Campylobacterota</taxon>
        <taxon>Epsilonproteobacteria</taxon>
        <taxon>Campylobacterales</taxon>
        <taxon>Campylobacteraceae</taxon>
        <taxon>Campylobacter</taxon>
    </lineage>
</organism>
<feature type="transmembrane region" description="Helical" evidence="2">
    <location>
        <begin position="350"/>
        <end position="371"/>
    </location>
</feature>
<dbReference type="EMBL" id="JACGBB010000019">
    <property type="protein sequence ID" value="MBZ7987911.1"/>
    <property type="molecule type" value="Genomic_DNA"/>
</dbReference>
<keyword evidence="1" id="KW-0175">Coiled coil</keyword>
<keyword evidence="2" id="KW-0472">Membrane</keyword>
<evidence type="ECO:0000256" key="2">
    <source>
        <dbReference type="SAM" id="Phobius"/>
    </source>
</evidence>
<dbReference type="PANTHER" id="PTHR32309:SF13">
    <property type="entry name" value="FERRIC ENTEROBACTIN TRANSPORT PROTEIN FEPE"/>
    <property type="match status" value="1"/>
</dbReference>
<accession>A0ABS7WT05</accession>